<accession>A0A233S1Z2</accession>
<dbReference type="Proteomes" id="UP000215483">
    <property type="component" value="Unassembled WGS sequence"/>
</dbReference>
<dbReference type="AlphaFoldDB" id="A0A233S1Z2"/>
<name>A0A233S1Z2_STRDA</name>
<reference evidence="2 3" key="1">
    <citation type="submission" date="2016-07" db="EMBL/GenBank/DDBJ databases">
        <title>Draft genome of Streptomyces diastatochromogenes.</title>
        <authorList>
            <person name="Podduturi R."/>
            <person name="Lukassen M.B."/>
            <person name="Clausen N."/>
            <person name="Nielsen J.L."/>
            <person name="Jorgensen N.O."/>
        </authorList>
    </citation>
    <scope>NUCLEOTIDE SEQUENCE [LARGE SCALE GENOMIC DNA]</scope>
    <source>
        <strain evidence="2 3">DSM 40608</strain>
    </source>
</reference>
<dbReference type="EMBL" id="MCGQ01000042">
    <property type="protein sequence ID" value="OXY89674.1"/>
    <property type="molecule type" value="Genomic_DNA"/>
</dbReference>
<gene>
    <name evidence="2" type="ORF">BEK98_37300</name>
</gene>
<protein>
    <submittedName>
        <fullName evidence="2">Uncharacterized protein</fullName>
    </submittedName>
</protein>
<comment type="caution">
    <text evidence="2">The sequence shown here is derived from an EMBL/GenBank/DDBJ whole genome shotgun (WGS) entry which is preliminary data.</text>
</comment>
<organism evidence="2 3">
    <name type="scientific">Streptomyces diastatochromogenes</name>
    <dbReference type="NCBI Taxonomy" id="42236"/>
    <lineage>
        <taxon>Bacteria</taxon>
        <taxon>Bacillati</taxon>
        <taxon>Actinomycetota</taxon>
        <taxon>Actinomycetes</taxon>
        <taxon>Kitasatosporales</taxon>
        <taxon>Streptomycetaceae</taxon>
        <taxon>Streptomyces</taxon>
    </lineage>
</organism>
<sequence>MLDEPLQLLFGSDALLDTIADTPAPATFMGEHTHLVWPADHGLRRIPVTDPTPVYPHSLLWHRDNPHPALAPSAPTSPPPRPSGNTGQPSTEAKRAAVPDVAGATRRQGPAQPEGRDAAGPRPRSSQRDELGRDVLVVLLPAADLLRRPVGSARVPEFSDAVRPEPHRERRRKPRQLAGCGLTFGLSRRSTVEM</sequence>
<evidence type="ECO:0000313" key="2">
    <source>
        <dbReference type="EMBL" id="OXY89674.1"/>
    </source>
</evidence>
<evidence type="ECO:0000256" key="1">
    <source>
        <dbReference type="SAM" id="MobiDB-lite"/>
    </source>
</evidence>
<feature type="region of interest" description="Disordered" evidence="1">
    <location>
        <begin position="59"/>
        <end position="130"/>
    </location>
</feature>
<proteinExistence type="predicted"/>
<evidence type="ECO:0000313" key="3">
    <source>
        <dbReference type="Proteomes" id="UP000215483"/>
    </source>
</evidence>
<keyword evidence="3" id="KW-1185">Reference proteome</keyword>